<reference evidence="2" key="1">
    <citation type="submission" date="2021-12" db="EMBL/GenBank/DDBJ databases">
        <authorList>
            <person name="Zaccaron A."/>
            <person name="Stergiopoulos I."/>
        </authorList>
    </citation>
    <scope>NUCLEOTIDE SEQUENCE</scope>
    <source>
        <strain evidence="2">Race5_Kim</strain>
    </source>
</reference>
<dbReference type="OrthoDB" id="10570051at2759"/>
<dbReference type="Proteomes" id="UP000756132">
    <property type="component" value="Chromosome 4"/>
</dbReference>
<reference evidence="2" key="2">
    <citation type="journal article" date="2022" name="Microb. Genom.">
        <title>A chromosome-scale genome assembly of the tomato pathogen Cladosporium fulvum reveals a compartmentalized genome architecture and the presence of a dispensable chromosome.</title>
        <authorList>
            <person name="Zaccaron A.Z."/>
            <person name="Chen L.H."/>
            <person name="Samaras A."/>
            <person name="Stergiopoulos I."/>
        </authorList>
    </citation>
    <scope>NUCLEOTIDE SEQUENCE</scope>
    <source>
        <strain evidence="2">Race5_Kim</strain>
    </source>
</reference>
<name>A0A9Q8LGM0_PASFU</name>
<organism evidence="2 3">
    <name type="scientific">Passalora fulva</name>
    <name type="common">Tomato leaf mold</name>
    <name type="synonym">Cladosporium fulvum</name>
    <dbReference type="NCBI Taxonomy" id="5499"/>
    <lineage>
        <taxon>Eukaryota</taxon>
        <taxon>Fungi</taxon>
        <taxon>Dikarya</taxon>
        <taxon>Ascomycota</taxon>
        <taxon>Pezizomycotina</taxon>
        <taxon>Dothideomycetes</taxon>
        <taxon>Dothideomycetidae</taxon>
        <taxon>Mycosphaerellales</taxon>
        <taxon>Mycosphaerellaceae</taxon>
        <taxon>Fulvia</taxon>
    </lineage>
</organism>
<dbReference type="RefSeq" id="XP_047761409.1">
    <property type="nucleotide sequence ID" value="XM_047903802.1"/>
</dbReference>
<dbReference type="KEGG" id="ffu:CLAFUR5_04654"/>
<dbReference type="AlphaFoldDB" id="A0A9Q8LGM0"/>
<keyword evidence="3" id="KW-1185">Reference proteome</keyword>
<feature type="region of interest" description="Disordered" evidence="1">
    <location>
        <begin position="138"/>
        <end position="159"/>
    </location>
</feature>
<dbReference type="GeneID" id="71984532"/>
<evidence type="ECO:0000313" key="3">
    <source>
        <dbReference type="Proteomes" id="UP000756132"/>
    </source>
</evidence>
<accession>A0A9Q8LGM0</accession>
<evidence type="ECO:0000313" key="2">
    <source>
        <dbReference type="EMBL" id="UJO17043.1"/>
    </source>
</evidence>
<protein>
    <submittedName>
        <fullName evidence="2">Uncharacterized protein</fullName>
    </submittedName>
</protein>
<proteinExistence type="predicted"/>
<gene>
    <name evidence="2" type="ORF">CLAFUR5_04654</name>
</gene>
<evidence type="ECO:0000256" key="1">
    <source>
        <dbReference type="SAM" id="MobiDB-lite"/>
    </source>
</evidence>
<sequence length="174" mass="19711">MCQNYRWDCTYCFATNDCYIRCAYGQQQNAVCAKRGEPFPLPQGAQVSCQQCCRQNAPQITTQVRHTPAAADLPHSRCRVDFMSHLGTAQKSIRHRQRPQCTSQARQEALWEAAAASLPDPRHRLACYEDRRRQLFQSVEQQASHSTATGATNNTSHAAWTSAWDELRKTLQAP</sequence>
<dbReference type="EMBL" id="CP090166">
    <property type="protein sequence ID" value="UJO17043.1"/>
    <property type="molecule type" value="Genomic_DNA"/>
</dbReference>